<evidence type="ECO:0000256" key="1">
    <source>
        <dbReference type="ARBA" id="ARBA00009865"/>
    </source>
</evidence>
<dbReference type="Pfam" id="PF18962">
    <property type="entry name" value="Por_Secre_tail"/>
    <property type="match status" value="1"/>
</dbReference>
<keyword evidence="2" id="KW-0732">Signal</keyword>
<keyword evidence="7" id="KW-1185">Reference proteome</keyword>
<evidence type="ECO:0000256" key="4">
    <source>
        <dbReference type="ARBA" id="ARBA00023295"/>
    </source>
</evidence>
<dbReference type="SMART" id="SM00606">
    <property type="entry name" value="CBD_IV"/>
    <property type="match status" value="1"/>
</dbReference>
<evidence type="ECO:0000313" key="6">
    <source>
        <dbReference type="EMBL" id="OXA81063.1"/>
    </source>
</evidence>
<reference evidence="6 7" key="1">
    <citation type="submission" date="2016-11" db="EMBL/GenBank/DDBJ databases">
        <title>Whole genomes of Flavobacteriaceae.</title>
        <authorList>
            <person name="Stine C."/>
            <person name="Li C."/>
            <person name="Tadesse D."/>
        </authorList>
    </citation>
    <scope>NUCLEOTIDE SEQUENCE [LARGE SCALE GENOMIC DNA]</scope>
    <source>
        <strain evidence="6 7">DSM 15937</strain>
    </source>
</reference>
<dbReference type="InterPro" id="IPR026444">
    <property type="entry name" value="Secre_tail"/>
</dbReference>
<dbReference type="PANTHER" id="PTHR43817:SF1">
    <property type="entry name" value="HYDROLASE, FAMILY 43, PUTATIVE (AFU_ORTHOLOGUE AFUA_3G01660)-RELATED"/>
    <property type="match status" value="1"/>
</dbReference>
<keyword evidence="3" id="KW-0378">Hydrolase</keyword>
<dbReference type="Gene3D" id="2.60.120.260">
    <property type="entry name" value="Galactose-binding domain-like"/>
    <property type="match status" value="1"/>
</dbReference>
<dbReference type="SUPFAM" id="SSF75005">
    <property type="entry name" value="Arabinanase/levansucrase/invertase"/>
    <property type="match status" value="1"/>
</dbReference>
<keyword evidence="4" id="KW-0326">Glycosidase</keyword>
<dbReference type="InterPro" id="IPR023296">
    <property type="entry name" value="Glyco_hydro_beta-prop_sf"/>
</dbReference>
<dbReference type="NCBIfam" id="TIGR04183">
    <property type="entry name" value="Por_Secre_tail"/>
    <property type="match status" value="1"/>
</dbReference>
<dbReference type="SUPFAM" id="SSF49785">
    <property type="entry name" value="Galactose-binding domain-like"/>
    <property type="match status" value="1"/>
</dbReference>
<evidence type="ECO:0000256" key="3">
    <source>
        <dbReference type="ARBA" id="ARBA00022801"/>
    </source>
</evidence>
<dbReference type="InterPro" id="IPR005084">
    <property type="entry name" value="CBM6"/>
</dbReference>
<evidence type="ECO:0000259" key="5">
    <source>
        <dbReference type="PROSITE" id="PS51175"/>
    </source>
</evidence>
<dbReference type="SUPFAM" id="SSF50370">
    <property type="entry name" value="Ricin B-like lectins"/>
    <property type="match status" value="1"/>
</dbReference>
<dbReference type="Gene3D" id="2.80.10.50">
    <property type="match status" value="3"/>
</dbReference>
<evidence type="ECO:0000313" key="7">
    <source>
        <dbReference type="Proteomes" id="UP000198382"/>
    </source>
</evidence>
<sequence length="737" mass="81286">MKSQTLRILSLFTLFYFSIILDGKAQGTFTNPIMQAESPDPYVVYNNGFYYFMVTTGDGVWIHKAANLQDVGNAPRTKVWSSGGEIRRDVWAPELHYINGKWYIYACGNLSDDGFNMRMFVLEGNSQDPLGSYTYRGILAPEASGIDESPWQDPATGILYMTWSQFDPQGQTIWIARMDSPTQVSNQRVRISEPVFNWERTDGLVNEGPIFLQKGNSLHIIYSASQCASAAYALGRLTCTDGNYLNPGSWQKVGPVFQRNDANEVYGTGHNGFTKSPDGTEDWIIYHAKHGTSFTNSDRSTRIQKFTWNPDNTPNFGVPVREGVAIPVPSVNGAVQTPFNGVINLPGIVEAENFDNGGEGVAYHDANPQNMTGAFRNEGVDIEASTEGYYNLCFSENGEWTEYTVNVTQSGNYAIDARVASTIGGSFHLEFNGQNVTGALAVPNTGGWQNWQWLHKEVYLNSGTYVMRFAIDQAGFNTNGFIFTNLGGGNGIVSGQTYRLVNRNSNQVLEIGGCNTDDGARAQQWPWLNSGCQKWKVEATDSGYYKLTAQHSNKTLDIVGCSNDIGAGIQQWPWVGGVCEQWSIESTDNGFYRIISRASGLALEVQDALTTNGANVRQWPWNTAFCQQWKLEVVGGTAKSSLKSQTSEELVENETQIPDLILFPNPANDQVEILFPQTDGNTASLQITNILGEIKVSKNGLMEGKTTINISNLNPGIYVVSLDNGSKIITKKLIIKN</sequence>
<protein>
    <recommendedName>
        <fullName evidence="5">CBM6 domain-containing protein</fullName>
    </recommendedName>
</protein>
<accession>A0ABX4BUY5</accession>
<dbReference type="InterPro" id="IPR035992">
    <property type="entry name" value="Ricin_B-like_lectins"/>
</dbReference>
<dbReference type="InterPro" id="IPR006710">
    <property type="entry name" value="Glyco_hydro_43"/>
</dbReference>
<comment type="similarity">
    <text evidence="1">Belongs to the glycosyl hydrolase 43 family.</text>
</comment>
<dbReference type="InterPro" id="IPR000772">
    <property type="entry name" value="Ricin_B_lectin"/>
</dbReference>
<dbReference type="Pfam" id="PF04616">
    <property type="entry name" value="Glyco_hydro_43"/>
    <property type="match status" value="1"/>
</dbReference>
<proteinExistence type="inferred from homology"/>
<dbReference type="InterPro" id="IPR006584">
    <property type="entry name" value="Cellulose-bd_IV"/>
</dbReference>
<dbReference type="Gene3D" id="2.115.10.20">
    <property type="entry name" value="Glycosyl hydrolase domain, family 43"/>
    <property type="match status" value="1"/>
</dbReference>
<dbReference type="CDD" id="cd00161">
    <property type="entry name" value="beta-trefoil_Ricin-like"/>
    <property type="match status" value="1"/>
</dbReference>
<name>A0ABX4BUY5_FLAFR</name>
<dbReference type="Pfam" id="PF14200">
    <property type="entry name" value="RicinB_lectin_2"/>
    <property type="match status" value="2"/>
</dbReference>
<dbReference type="PROSITE" id="PS50231">
    <property type="entry name" value="RICIN_B_LECTIN"/>
    <property type="match status" value="1"/>
</dbReference>
<dbReference type="CDD" id="cd18820">
    <property type="entry name" value="GH43_LbAraf43-like"/>
    <property type="match status" value="1"/>
</dbReference>
<feature type="domain" description="CBM6" evidence="5">
    <location>
        <begin position="347"/>
        <end position="484"/>
    </location>
</feature>
<dbReference type="PROSITE" id="PS51175">
    <property type="entry name" value="CBM6"/>
    <property type="match status" value="1"/>
</dbReference>
<comment type="caution">
    <text evidence="6">The sequence shown here is derived from an EMBL/GenBank/DDBJ whole genome shotgun (WGS) entry which is preliminary data.</text>
</comment>
<dbReference type="CDD" id="cd04080">
    <property type="entry name" value="CBM6_cellulase-like"/>
    <property type="match status" value="1"/>
</dbReference>
<evidence type="ECO:0000256" key="2">
    <source>
        <dbReference type="ARBA" id="ARBA00022729"/>
    </source>
</evidence>
<dbReference type="PANTHER" id="PTHR43817">
    <property type="entry name" value="GLYCOSYL HYDROLASE"/>
    <property type="match status" value="1"/>
</dbReference>
<dbReference type="InterPro" id="IPR008979">
    <property type="entry name" value="Galactose-bd-like_sf"/>
</dbReference>
<dbReference type="Proteomes" id="UP000198382">
    <property type="component" value="Unassembled WGS sequence"/>
</dbReference>
<dbReference type="RefSeq" id="WP_074662315.1">
    <property type="nucleotide sequence ID" value="NZ_MUGV01000009.1"/>
</dbReference>
<organism evidence="6 7">
    <name type="scientific">Flavobacterium frigidimaris</name>
    <dbReference type="NCBI Taxonomy" id="262320"/>
    <lineage>
        <taxon>Bacteria</taxon>
        <taxon>Pseudomonadati</taxon>
        <taxon>Bacteroidota</taxon>
        <taxon>Flavobacteriia</taxon>
        <taxon>Flavobacteriales</taxon>
        <taxon>Flavobacteriaceae</taxon>
        <taxon>Flavobacterium</taxon>
    </lineage>
</organism>
<gene>
    <name evidence="6" type="ORF">B0A65_04780</name>
</gene>
<dbReference type="EMBL" id="MUGV01000009">
    <property type="protein sequence ID" value="OXA81063.1"/>
    <property type="molecule type" value="Genomic_DNA"/>
</dbReference>
<dbReference type="Pfam" id="PF03422">
    <property type="entry name" value="CBM_6"/>
    <property type="match status" value="1"/>
</dbReference>